<accession>A0A2N9EQ33</accession>
<name>A0A2N9EQ33_FAGSY</name>
<feature type="domain" description="Reverse transcriptase" evidence="2">
    <location>
        <begin position="759"/>
        <end position="1039"/>
    </location>
</feature>
<protein>
    <recommendedName>
        <fullName evidence="2">Reverse transcriptase domain-containing protein</fullName>
    </recommendedName>
</protein>
<dbReference type="SUPFAM" id="SSF56672">
    <property type="entry name" value="DNA/RNA polymerases"/>
    <property type="match status" value="1"/>
</dbReference>
<feature type="compositionally biased region" description="Polar residues" evidence="1">
    <location>
        <begin position="19"/>
        <end position="38"/>
    </location>
</feature>
<evidence type="ECO:0000256" key="1">
    <source>
        <dbReference type="SAM" id="MobiDB-lite"/>
    </source>
</evidence>
<sequence length="1354" mass="151890">MRHNGTIFQISEEVFPSQFHQPNKRSTTVPGMTHNPNSKGLEDRTPQLGSYLTMDSLLSSYVMVTVRWSSVACRTEEGGSWRASKIMVARSAGNLRIPGPERCRPQFGSELRQTSCPKLSMRYRKMLGSRFRDDEGQDNAIPKMAPRSQKNDSRKVVNESKVKFRVKMSTTEPRPTRKWDFKWNPKPNTLRITVSEGQARSVSWVGLTKVVGPTKEPKLIAPSEVEPAQLDLSGCLLSPGSFGMGEADETMATAEEAETSPVAQWVGEDSDEAGYTLTETEELVLPDSTSLALVRVDLAVGDGVMVAEEVDGGAEGLSGALDLDYSTPTEEGKQLVPAELEDPQSPIICTPLAMLEPSDTKGSERSKQVKRQYRGMCKLVGFPLDSHEQQCLDLLMQIEATRPTMKKAVGSQRMPPSSSKGTRELKNLASSVNYDVLNAVNTAGGILLLWDKRVLEMTDSRGWVCMARIEMIFILICGKRVVECSHSMASSVWCIFGDFNVVRFPSERRGCTRVLHGVMGQQTLPCLGLIESWLLWIGRSTILMCVLQKLMPRPISDHSPILLEAGGMARGKSSFKFENMWLKAPGFLDKVRGWWTSLSFSGTPSYVLAQKLKALKGDLKVWNKEVFGDVGVQRQKLECELQALDEKESVSNLTPAEHLMRESYKVDLERLAHLEEVSWRQKSRVLWLKEGDNNTNFFHKMANSHRRYNYMEKVEVDGVVHETDSEVREKVANFYESLYQEHENCDRVGCSDVMGFFDEVYHYCKFERSLNASFIALIPKKLNASNIRDFRPISLIGSVYKLLSKVLANRLRGVLDNLISESQNAFVGGRKILDSVLIANECLDRRLKSQMSGIICKLDIEKAYDHVNWSCLLYLLKRMGFGDRWCRWIEACISSVQFSVLVNGSPEGFFGSSRGLCQGDLLSPLLFLLVMEVLSQMLQKLEAEGLIRGFCAGGNSHDGLCISHLLYADDTILFCDADLEQLTNVRMALTCFEAATGLRVNMAKSEMVPVGEVPNIGDLAEVLCCQIGTLPISYLGMPLGAAYRAVSIWNPILEKMERKLAGWKKLYLSRGGRLTLLKSTLSSLPTYFLSLFTIPVSVANRIEKHQRNFLWGGMGDEFKHHLVKWDTVCTPKAEGGLGIRSLVLFNRALLGKWMWRFGLEEHHLWRRVLVAKFGIEAGGWRTKHSRGPHGYGLWKGIISGWQDYFQHVELVVGTGNRCDATIADVLTSPNSRGVREWDVSFVRGFNDWEVAVVVEFFEFLASNVKFLKKRLGDSILSCDNLMRRGYIMAERCCMCCCDGETVEITCYCIVLLLMCCGALFSRLLAFIGLLRGVWWTFYWVGGTGLESTILAYGI</sequence>
<dbReference type="EMBL" id="OIVN01000236">
    <property type="protein sequence ID" value="SPC76801.1"/>
    <property type="molecule type" value="Genomic_DNA"/>
</dbReference>
<dbReference type="CDD" id="cd01650">
    <property type="entry name" value="RT_nLTR_like"/>
    <property type="match status" value="1"/>
</dbReference>
<evidence type="ECO:0000313" key="3">
    <source>
        <dbReference type="EMBL" id="SPC76801.1"/>
    </source>
</evidence>
<dbReference type="InterPro" id="IPR000477">
    <property type="entry name" value="RT_dom"/>
</dbReference>
<organism evidence="3">
    <name type="scientific">Fagus sylvatica</name>
    <name type="common">Beechnut</name>
    <dbReference type="NCBI Taxonomy" id="28930"/>
    <lineage>
        <taxon>Eukaryota</taxon>
        <taxon>Viridiplantae</taxon>
        <taxon>Streptophyta</taxon>
        <taxon>Embryophyta</taxon>
        <taxon>Tracheophyta</taxon>
        <taxon>Spermatophyta</taxon>
        <taxon>Magnoliopsida</taxon>
        <taxon>eudicotyledons</taxon>
        <taxon>Gunneridae</taxon>
        <taxon>Pentapetalae</taxon>
        <taxon>rosids</taxon>
        <taxon>fabids</taxon>
        <taxon>Fagales</taxon>
        <taxon>Fagaceae</taxon>
        <taxon>Fagus</taxon>
    </lineage>
</organism>
<feature type="region of interest" description="Disordered" evidence="1">
    <location>
        <begin position="132"/>
        <end position="152"/>
    </location>
</feature>
<gene>
    <name evidence="3" type="ORF">FSB_LOCUS4683</name>
</gene>
<feature type="region of interest" description="Disordered" evidence="1">
    <location>
        <begin position="19"/>
        <end position="46"/>
    </location>
</feature>
<dbReference type="InterPro" id="IPR043502">
    <property type="entry name" value="DNA/RNA_pol_sf"/>
</dbReference>
<evidence type="ECO:0000259" key="2">
    <source>
        <dbReference type="PROSITE" id="PS50878"/>
    </source>
</evidence>
<dbReference type="Pfam" id="PF00078">
    <property type="entry name" value="RVT_1"/>
    <property type="match status" value="1"/>
</dbReference>
<dbReference type="PANTHER" id="PTHR33116">
    <property type="entry name" value="REVERSE TRANSCRIPTASE ZINC-BINDING DOMAIN-CONTAINING PROTEIN-RELATED-RELATED"/>
    <property type="match status" value="1"/>
</dbReference>
<proteinExistence type="predicted"/>
<dbReference type="PANTHER" id="PTHR33116:SF78">
    <property type="entry name" value="OS12G0587133 PROTEIN"/>
    <property type="match status" value="1"/>
</dbReference>
<reference evidence="3" key="1">
    <citation type="submission" date="2018-02" db="EMBL/GenBank/DDBJ databases">
        <authorList>
            <person name="Cohen D.B."/>
            <person name="Kent A.D."/>
        </authorList>
    </citation>
    <scope>NUCLEOTIDE SEQUENCE</scope>
</reference>
<dbReference type="PROSITE" id="PS50878">
    <property type="entry name" value="RT_POL"/>
    <property type="match status" value="1"/>
</dbReference>